<dbReference type="PANTHER" id="PTHR37953:SF1">
    <property type="entry name" value="UPF0127 PROTEIN MJ1496"/>
    <property type="match status" value="1"/>
</dbReference>
<sequence length="161" mass="17430">MLLHTLVRQRLPAVVAALALAACAQASSPDGPAGQTLEPLTIRTASGVHAFQVEIADDEAERSRGLMFRPPLEDDRGMLFQFPDSQERSFWMHNTPSSLDIIYIAADGRIVSIARNTTPNSDAPIPSYGPARGVLEIRAGRAAEIGAQPGDRVEHPFFRAN</sequence>
<dbReference type="EMBL" id="JAUKTR010000001">
    <property type="protein sequence ID" value="MDO1558670.1"/>
    <property type="molecule type" value="Genomic_DNA"/>
</dbReference>
<evidence type="ECO:0000256" key="1">
    <source>
        <dbReference type="SAM" id="SignalP"/>
    </source>
</evidence>
<feature type="chain" id="PRO_5045880844" evidence="1">
    <location>
        <begin position="27"/>
        <end position="161"/>
    </location>
</feature>
<dbReference type="InterPro" id="IPR038695">
    <property type="entry name" value="Saro_0823-like_sf"/>
</dbReference>
<dbReference type="PANTHER" id="PTHR37953">
    <property type="entry name" value="UPF0127 PROTEIN MJ1496"/>
    <property type="match status" value="1"/>
</dbReference>
<proteinExistence type="predicted"/>
<keyword evidence="1" id="KW-0732">Signal</keyword>
<keyword evidence="3" id="KW-1185">Reference proteome</keyword>
<comment type="caution">
    <text evidence="2">The sequence shown here is derived from an EMBL/GenBank/DDBJ whole genome shotgun (WGS) entry which is preliminary data.</text>
</comment>
<feature type="signal peptide" evidence="1">
    <location>
        <begin position="1"/>
        <end position="26"/>
    </location>
</feature>
<accession>A0ABT8SJB7</accession>
<dbReference type="InterPro" id="IPR003795">
    <property type="entry name" value="DUF192"/>
</dbReference>
<dbReference type="Proteomes" id="UP001169063">
    <property type="component" value="Unassembled WGS sequence"/>
</dbReference>
<organism evidence="2 3">
    <name type="scientific">Peiella sedimenti</name>
    <dbReference type="NCBI Taxonomy" id="3061083"/>
    <lineage>
        <taxon>Bacteria</taxon>
        <taxon>Pseudomonadati</taxon>
        <taxon>Pseudomonadota</taxon>
        <taxon>Alphaproteobacteria</taxon>
        <taxon>Caulobacterales</taxon>
        <taxon>Caulobacteraceae</taxon>
        <taxon>Peiella</taxon>
    </lineage>
</organism>
<evidence type="ECO:0000313" key="2">
    <source>
        <dbReference type="EMBL" id="MDO1558670.1"/>
    </source>
</evidence>
<dbReference type="Gene3D" id="2.60.120.1140">
    <property type="entry name" value="Protein of unknown function DUF192"/>
    <property type="match status" value="1"/>
</dbReference>
<dbReference type="RefSeq" id="WP_302109073.1">
    <property type="nucleotide sequence ID" value="NZ_JAUKTR010000001.1"/>
</dbReference>
<dbReference type="Pfam" id="PF02643">
    <property type="entry name" value="DUF192"/>
    <property type="match status" value="1"/>
</dbReference>
<reference evidence="2" key="1">
    <citation type="submission" date="2023-07" db="EMBL/GenBank/DDBJ databases">
        <title>Brevundimonas soil sp. nov., isolated from the soil of chemical plant.</title>
        <authorList>
            <person name="Wu N."/>
        </authorList>
    </citation>
    <scope>NUCLEOTIDE SEQUENCE</scope>
    <source>
        <strain evidence="2">XZ-24</strain>
    </source>
</reference>
<evidence type="ECO:0000313" key="3">
    <source>
        <dbReference type="Proteomes" id="UP001169063"/>
    </source>
</evidence>
<gene>
    <name evidence="2" type="ORF">Q0812_04420</name>
</gene>
<name>A0ABT8SJB7_9CAUL</name>
<protein>
    <submittedName>
        <fullName evidence="2">DUF192 domain-containing protein</fullName>
    </submittedName>
</protein>